<dbReference type="RefSeq" id="XP_007411592.1">
    <property type="nucleotide sequence ID" value="XM_007411530.1"/>
</dbReference>
<proteinExistence type="predicted"/>
<dbReference type="PANTHER" id="PTHR35393:SF1">
    <property type="entry name" value="SNOAL-LIKE DOMAIN-CONTAINING PROTEIN"/>
    <property type="match status" value="1"/>
</dbReference>
<dbReference type="EMBL" id="GL883114">
    <property type="protein sequence ID" value="EGG05227.1"/>
    <property type="molecule type" value="Genomic_DNA"/>
</dbReference>
<feature type="domain" description="SigF-like NTF2-like" evidence="1">
    <location>
        <begin position="65"/>
        <end position="130"/>
    </location>
</feature>
<name>F4RR10_MELLP</name>
<accession>F4RR10</accession>
<dbReference type="Pfam" id="PF24840">
    <property type="entry name" value="NTF2_SigF"/>
    <property type="match status" value="2"/>
</dbReference>
<dbReference type="InParanoid" id="F4RR10"/>
<protein>
    <recommendedName>
        <fullName evidence="1">SigF-like NTF2-like domain-containing protein</fullName>
    </recommendedName>
</protein>
<evidence type="ECO:0000313" key="3">
    <source>
        <dbReference type="Proteomes" id="UP000001072"/>
    </source>
</evidence>
<organism evidence="3">
    <name type="scientific">Melampsora larici-populina (strain 98AG31 / pathotype 3-4-7)</name>
    <name type="common">Poplar leaf rust fungus</name>
    <dbReference type="NCBI Taxonomy" id="747676"/>
    <lineage>
        <taxon>Eukaryota</taxon>
        <taxon>Fungi</taxon>
        <taxon>Dikarya</taxon>
        <taxon>Basidiomycota</taxon>
        <taxon>Pucciniomycotina</taxon>
        <taxon>Pucciniomycetes</taxon>
        <taxon>Pucciniales</taxon>
        <taxon>Melampsoraceae</taxon>
        <taxon>Melampsora</taxon>
    </lineage>
</organism>
<reference evidence="3" key="1">
    <citation type="journal article" date="2011" name="Proc. Natl. Acad. Sci. U.S.A.">
        <title>Obligate biotrophy features unraveled by the genomic analysis of rust fungi.</title>
        <authorList>
            <person name="Duplessis S."/>
            <person name="Cuomo C.A."/>
            <person name="Lin Y.-C."/>
            <person name="Aerts A."/>
            <person name="Tisserant E."/>
            <person name="Veneault-Fourrey C."/>
            <person name="Joly D.L."/>
            <person name="Hacquard S."/>
            <person name="Amselem J."/>
            <person name="Cantarel B.L."/>
            <person name="Chiu R."/>
            <person name="Coutinho P.M."/>
            <person name="Feau N."/>
            <person name="Field M."/>
            <person name="Frey P."/>
            <person name="Gelhaye E."/>
            <person name="Goldberg J."/>
            <person name="Grabherr M.G."/>
            <person name="Kodira C.D."/>
            <person name="Kohler A."/>
            <person name="Kuees U."/>
            <person name="Lindquist E.A."/>
            <person name="Lucas S.M."/>
            <person name="Mago R."/>
            <person name="Mauceli E."/>
            <person name="Morin E."/>
            <person name="Murat C."/>
            <person name="Pangilinan J.L."/>
            <person name="Park R."/>
            <person name="Pearson M."/>
            <person name="Quesneville H."/>
            <person name="Rouhier N."/>
            <person name="Sakthikumar S."/>
            <person name="Salamov A.A."/>
            <person name="Schmutz J."/>
            <person name="Selles B."/>
            <person name="Shapiro H."/>
            <person name="Tanguay P."/>
            <person name="Tuskan G.A."/>
            <person name="Henrissat B."/>
            <person name="Van de Peer Y."/>
            <person name="Rouze P."/>
            <person name="Ellis J.G."/>
            <person name="Dodds P.N."/>
            <person name="Schein J.E."/>
            <person name="Zhong S."/>
            <person name="Hamelin R.C."/>
            <person name="Grigoriev I.V."/>
            <person name="Szabo L.J."/>
            <person name="Martin F."/>
        </authorList>
    </citation>
    <scope>NUCLEOTIDE SEQUENCE [LARGE SCALE GENOMIC DNA]</scope>
    <source>
        <strain evidence="3">98AG31 / pathotype 3-4-7</strain>
    </source>
</reference>
<dbReference type="AlphaFoldDB" id="F4RR10"/>
<evidence type="ECO:0000259" key="1">
    <source>
        <dbReference type="Pfam" id="PF24840"/>
    </source>
</evidence>
<feature type="domain" description="SigF-like NTF2-like" evidence="1">
    <location>
        <begin position="1"/>
        <end position="48"/>
    </location>
</feature>
<gene>
    <name evidence="2" type="ORF">MELLADRAFT_107814</name>
</gene>
<evidence type="ECO:0000313" key="2">
    <source>
        <dbReference type="EMBL" id="EGG05227.1"/>
    </source>
</evidence>
<dbReference type="KEGG" id="mlr:MELLADRAFT_107814"/>
<keyword evidence="3" id="KW-1185">Reference proteome</keyword>
<dbReference type="GeneID" id="18923281"/>
<dbReference type="PANTHER" id="PTHR35393">
    <property type="entry name" value="CHROMOSOME 1, WHOLE GENOME SHOTGUN SEQUENCE"/>
    <property type="match status" value="1"/>
</dbReference>
<dbReference type="OrthoDB" id="2344312at2759"/>
<dbReference type="Proteomes" id="UP000001072">
    <property type="component" value="Unassembled WGS sequence"/>
</dbReference>
<dbReference type="HOGENOM" id="CLU_079426_2_0_1"/>
<dbReference type="VEuPathDB" id="FungiDB:MELLADRAFT_107814"/>
<dbReference type="STRING" id="747676.F4RR10"/>
<sequence length="158" mass="17464">MDNPVTQIEDVVRSITEPYSARVIADNIEKYFTRDAQLIHPTINQPYNLTEHVTARSPIIRCFSKGGTVRLIVKISMKKCEDGKYRIYRQEDNAPTDLTRGGWPIASIPGLSLINDLVKGTAGFMIAKLVITHLTWYKSLGVGACGLSPTPLYSAVGL</sequence>
<dbReference type="InterPro" id="IPR057514">
    <property type="entry name" value="NTF2_SigF"/>
</dbReference>